<dbReference type="GO" id="GO:0005886">
    <property type="term" value="C:plasma membrane"/>
    <property type="evidence" value="ECO:0007669"/>
    <property type="project" value="TreeGrafter"/>
</dbReference>
<keyword evidence="4" id="KW-0812">Transmembrane</keyword>
<dbReference type="InterPro" id="IPR050541">
    <property type="entry name" value="LRR_TM_domain-containing"/>
</dbReference>
<feature type="compositionally biased region" description="Acidic residues" evidence="3">
    <location>
        <begin position="145"/>
        <end position="160"/>
    </location>
</feature>
<dbReference type="VEuPathDB" id="VectorBase:PPAPM1_011926"/>
<dbReference type="InterPro" id="IPR032675">
    <property type="entry name" value="LRR_dom_sf"/>
</dbReference>
<dbReference type="SUPFAM" id="SSF52058">
    <property type="entry name" value="L domain-like"/>
    <property type="match status" value="2"/>
</dbReference>
<feature type="compositionally biased region" description="Basic and acidic residues" evidence="3">
    <location>
        <begin position="706"/>
        <end position="717"/>
    </location>
</feature>
<name>A0A1B0DI41_PHLPP</name>
<feature type="compositionally biased region" description="Basic and acidic residues" evidence="3">
    <location>
        <begin position="69"/>
        <end position="92"/>
    </location>
</feature>
<evidence type="ECO:0008006" key="7">
    <source>
        <dbReference type="Google" id="ProtNLM"/>
    </source>
</evidence>
<feature type="region of interest" description="Disordered" evidence="3">
    <location>
        <begin position="680"/>
        <end position="779"/>
    </location>
</feature>
<dbReference type="Pfam" id="PF13855">
    <property type="entry name" value="LRR_8"/>
    <property type="match status" value="3"/>
</dbReference>
<dbReference type="InterPro" id="IPR001611">
    <property type="entry name" value="Leu-rich_rpt"/>
</dbReference>
<keyword evidence="4" id="KW-1133">Transmembrane helix</keyword>
<sequence>MTLITWLTKRNVKAGDASLEQGRSAKLELLLNYPKSENHETWQKIVYKACKRTNYQPEVPEVQSTTTPKLKEVEMKPKKEKPVDSIKIKNSESLDDDDDYYDSEYEDDDIDENAEMIDNDKDVKEKDLFVKELDIIQKMQGKESDSDEEYDEEDEDDEDGSAPTVVSRLMIIWPILIVVLSALLMLMVIGKLVSMLMRKRGERYRQALLASKNSIVYQKLSEDINRGPPTPKVNRYQPINQVQLILAGNTFEKISAKVFSPLDSLIELDISDCDLRTLWSDNTLRGKGTKILKRLRYFNVSNNEITTIRRTEVEVIIDRIYHLDVSNCDINELGINTFSTMPELTRVNLAWNNLVNIDPGVFSYLNKLKDLDLSNNLLENLDDNVFLHNRQMTKTINCTSHVPFQALAMLHLKYNEISTSVDFVTSDLQKLDLSYCKIRTINAHMFKGLEGLNSLILKGNGIRKINQAAFMSLKNLRHIDLSFNDLEQVPALMFATNTQLDFVKLSDNPRLKKLPLDGFESVTGSFKVFVKIFLGRSAMALKERSNSSMVSTFSNRFAGRVVKRFSARLMKTMLLSSLKAVGRRLFKLQRDRSSSSIEEDCKETFPNRLNFKFKGNMGRQIWLLVFFVTVAVTKGLAEKTTEATKAVDTEEIPTFTRDPKIPLANDPMFNKMLPSPVPVVSENPETLVTEKKEEPSSSTVAAVPVAKKDDSDLKDVSETADDIEDDDDWEDYDDEYDYDESSEDDYWNSQEKPSSTQRTDKFKLTPIKGDDNAKNTIENDDSYEYDDEIDDIKIPCPRDCVCEKNMNSYIVATCSRLDSEIQKFSSDITDLQVIDVGPKYPIILGEEFFLKVGLKQLVSIKISNCTIGFIAPSAFKGLTDLYSVNFTNTNLNLIHPDTFANNTKMRLLTLAGNDLSAMQEKPSPYTNYMLKVGMTDLIA</sequence>
<feature type="transmembrane region" description="Helical" evidence="4">
    <location>
        <begin position="171"/>
        <end position="193"/>
    </location>
</feature>
<evidence type="ECO:0000256" key="3">
    <source>
        <dbReference type="SAM" id="MobiDB-lite"/>
    </source>
</evidence>
<evidence type="ECO:0000313" key="5">
    <source>
        <dbReference type="EnsemblMetazoa" id="PPAI007825-PA"/>
    </source>
</evidence>
<dbReference type="VEuPathDB" id="VectorBase:PPAI007825"/>
<protein>
    <recommendedName>
        <fullName evidence="7">LRRNT domain-containing protein</fullName>
    </recommendedName>
</protein>
<evidence type="ECO:0000256" key="1">
    <source>
        <dbReference type="ARBA" id="ARBA00022614"/>
    </source>
</evidence>
<evidence type="ECO:0000256" key="4">
    <source>
        <dbReference type="SAM" id="Phobius"/>
    </source>
</evidence>
<dbReference type="EnsemblMetazoa" id="PPAI007825-RA">
    <property type="protein sequence ID" value="PPAI007825-PA"/>
    <property type="gene ID" value="PPAI007825"/>
</dbReference>
<dbReference type="Proteomes" id="UP000092462">
    <property type="component" value="Unassembled WGS sequence"/>
</dbReference>
<dbReference type="InterPro" id="IPR003591">
    <property type="entry name" value="Leu-rich_rpt_typical-subtyp"/>
</dbReference>
<dbReference type="AlphaFoldDB" id="A0A1B0DI41"/>
<feature type="compositionally biased region" description="Basic and acidic residues" evidence="3">
    <location>
        <begin position="758"/>
        <end position="773"/>
    </location>
</feature>
<dbReference type="PROSITE" id="PS51450">
    <property type="entry name" value="LRR"/>
    <property type="match status" value="2"/>
</dbReference>
<feature type="compositionally biased region" description="Acidic residues" evidence="3">
    <location>
        <begin position="718"/>
        <end position="746"/>
    </location>
</feature>
<dbReference type="SMART" id="SM00369">
    <property type="entry name" value="LRR_TYP"/>
    <property type="match status" value="9"/>
</dbReference>
<keyword evidence="4" id="KW-0472">Membrane</keyword>
<dbReference type="PANTHER" id="PTHR24369:SF216">
    <property type="entry name" value="CD180 MOLECULE"/>
    <property type="match status" value="1"/>
</dbReference>
<accession>A0A1B0DI41</accession>
<dbReference type="PANTHER" id="PTHR24369">
    <property type="entry name" value="ANTIGEN BSP, PUTATIVE-RELATED"/>
    <property type="match status" value="1"/>
</dbReference>
<evidence type="ECO:0000256" key="2">
    <source>
        <dbReference type="ARBA" id="ARBA00022737"/>
    </source>
</evidence>
<dbReference type="EMBL" id="AJVK01061970">
    <property type="status" value="NOT_ANNOTATED_CDS"/>
    <property type="molecule type" value="Genomic_DNA"/>
</dbReference>
<feature type="compositionally biased region" description="Acidic residues" evidence="3">
    <location>
        <begin position="93"/>
        <end position="108"/>
    </location>
</feature>
<reference evidence="5" key="1">
    <citation type="submission" date="2022-08" db="UniProtKB">
        <authorList>
            <consortium name="EnsemblMetazoa"/>
        </authorList>
    </citation>
    <scope>IDENTIFICATION</scope>
    <source>
        <strain evidence="5">Israel</strain>
    </source>
</reference>
<feature type="region of interest" description="Disordered" evidence="3">
    <location>
        <begin position="140"/>
        <end position="161"/>
    </location>
</feature>
<evidence type="ECO:0000313" key="6">
    <source>
        <dbReference type="Proteomes" id="UP000092462"/>
    </source>
</evidence>
<organism evidence="5 6">
    <name type="scientific">Phlebotomus papatasi</name>
    <name type="common">Sandfly</name>
    <dbReference type="NCBI Taxonomy" id="29031"/>
    <lineage>
        <taxon>Eukaryota</taxon>
        <taxon>Metazoa</taxon>
        <taxon>Ecdysozoa</taxon>
        <taxon>Arthropoda</taxon>
        <taxon>Hexapoda</taxon>
        <taxon>Insecta</taxon>
        <taxon>Pterygota</taxon>
        <taxon>Neoptera</taxon>
        <taxon>Endopterygota</taxon>
        <taxon>Diptera</taxon>
        <taxon>Nematocera</taxon>
        <taxon>Psychodoidea</taxon>
        <taxon>Psychodidae</taxon>
        <taxon>Phlebotomus</taxon>
        <taxon>Phlebotomus</taxon>
    </lineage>
</organism>
<proteinExistence type="predicted"/>
<keyword evidence="2" id="KW-0677">Repeat</keyword>
<keyword evidence="1" id="KW-0433">Leucine-rich repeat</keyword>
<keyword evidence="6" id="KW-1185">Reference proteome</keyword>
<feature type="region of interest" description="Disordered" evidence="3">
    <location>
        <begin position="60"/>
        <end position="108"/>
    </location>
</feature>
<feature type="compositionally biased region" description="Polar residues" evidence="3">
    <location>
        <begin position="748"/>
        <end position="757"/>
    </location>
</feature>
<dbReference type="Gene3D" id="3.80.10.10">
    <property type="entry name" value="Ribonuclease Inhibitor"/>
    <property type="match status" value="3"/>
</dbReference>